<sequence>MILIQFSIQQYAKINFENRKARGHFEDSPNAKLKIKDNDMIIASIIPSQNFLFVSKIIFSSTELYIGQQNYFLANYNNNTKSFEQRINKKQKS</sequence>
<dbReference type="Proteomes" id="UP000276133">
    <property type="component" value="Unassembled WGS sequence"/>
</dbReference>
<comment type="caution">
    <text evidence="1">The sequence shown here is derived from an EMBL/GenBank/DDBJ whole genome shotgun (WGS) entry which is preliminary data.</text>
</comment>
<proteinExistence type="predicted"/>
<organism evidence="1 2">
    <name type="scientific">Brachionus plicatilis</name>
    <name type="common">Marine rotifer</name>
    <name type="synonym">Brachionus muelleri</name>
    <dbReference type="NCBI Taxonomy" id="10195"/>
    <lineage>
        <taxon>Eukaryota</taxon>
        <taxon>Metazoa</taxon>
        <taxon>Spiralia</taxon>
        <taxon>Gnathifera</taxon>
        <taxon>Rotifera</taxon>
        <taxon>Eurotatoria</taxon>
        <taxon>Monogononta</taxon>
        <taxon>Pseudotrocha</taxon>
        <taxon>Ploima</taxon>
        <taxon>Brachionidae</taxon>
        <taxon>Brachionus</taxon>
    </lineage>
</organism>
<dbReference type="AlphaFoldDB" id="A0A3M7QJT9"/>
<evidence type="ECO:0000313" key="2">
    <source>
        <dbReference type="Proteomes" id="UP000276133"/>
    </source>
</evidence>
<keyword evidence="2" id="KW-1185">Reference proteome</keyword>
<reference evidence="1 2" key="1">
    <citation type="journal article" date="2018" name="Sci. Rep.">
        <title>Genomic signatures of local adaptation to the degree of environmental predictability in rotifers.</title>
        <authorList>
            <person name="Franch-Gras L."/>
            <person name="Hahn C."/>
            <person name="Garcia-Roger E.M."/>
            <person name="Carmona M.J."/>
            <person name="Serra M."/>
            <person name="Gomez A."/>
        </authorList>
    </citation>
    <scope>NUCLEOTIDE SEQUENCE [LARGE SCALE GENOMIC DNA]</scope>
    <source>
        <strain evidence="1">HYR1</strain>
    </source>
</reference>
<evidence type="ECO:0000313" key="1">
    <source>
        <dbReference type="EMBL" id="RNA11404.1"/>
    </source>
</evidence>
<gene>
    <name evidence="1" type="ORF">BpHYR1_001137</name>
</gene>
<protein>
    <submittedName>
        <fullName evidence="1">Uncharacterized protein</fullName>
    </submittedName>
</protein>
<dbReference type="EMBL" id="REGN01005967">
    <property type="protein sequence ID" value="RNA11404.1"/>
    <property type="molecule type" value="Genomic_DNA"/>
</dbReference>
<name>A0A3M7QJT9_BRAPC</name>
<accession>A0A3M7QJT9</accession>